<feature type="compositionally biased region" description="Polar residues" evidence="2">
    <location>
        <begin position="574"/>
        <end position="592"/>
    </location>
</feature>
<evidence type="ECO:0000313" key="6">
    <source>
        <dbReference type="EMBL" id="GEP72862.1"/>
    </source>
</evidence>
<dbReference type="Gene3D" id="3.80.10.10">
    <property type="entry name" value="Ribonuclease Inhibitor"/>
    <property type="match status" value="1"/>
</dbReference>
<dbReference type="AlphaFoldDB" id="A0A512PNV9"/>
<keyword evidence="3" id="KW-1133">Transmembrane helix</keyword>
<feature type="compositionally biased region" description="Polar residues" evidence="2">
    <location>
        <begin position="550"/>
        <end position="566"/>
    </location>
</feature>
<evidence type="ECO:0000313" key="7">
    <source>
        <dbReference type="Proteomes" id="UP000321569"/>
    </source>
</evidence>
<dbReference type="InterPro" id="IPR032675">
    <property type="entry name" value="LRR_dom_sf"/>
</dbReference>
<protein>
    <recommendedName>
        <fullName evidence="8">MucBP domain-containing protein</fullName>
    </recommendedName>
</protein>
<feature type="domain" description="DUF5776" evidence="5">
    <location>
        <begin position="678"/>
        <end position="744"/>
    </location>
</feature>
<dbReference type="Pfam" id="PF06458">
    <property type="entry name" value="MucBP"/>
    <property type="match status" value="2"/>
</dbReference>
<feature type="transmembrane region" description="Helical" evidence="3">
    <location>
        <begin position="12"/>
        <end position="33"/>
    </location>
</feature>
<accession>A0A512PNV9</accession>
<feature type="domain" description="MucBP" evidence="4">
    <location>
        <begin position="475"/>
        <end position="523"/>
    </location>
</feature>
<evidence type="ECO:0000256" key="3">
    <source>
        <dbReference type="SAM" id="Phobius"/>
    </source>
</evidence>
<evidence type="ECO:0000256" key="2">
    <source>
        <dbReference type="SAM" id="MobiDB-lite"/>
    </source>
</evidence>
<keyword evidence="3" id="KW-0472">Membrane</keyword>
<name>A0A512PNV9_9LACO</name>
<dbReference type="InterPro" id="IPR044081">
    <property type="entry name" value="DUF5776"/>
</dbReference>
<sequence length="821" mass="91385">MKRPVEFNQKSQIVRWLTIFLVTIFAMVTVSVLNGGHGAQAADNEVKATNTFNIPKRPDLQFTYVHRPFNKLSGAGLWEGSDYAAQISADEAGKIDYWMPDYGLQLFIYHGNFADKYKDINEFRAKLTKNDMKTIKVIHNTDDLQVKDGKPTLYYQAMMGLYTLEGLQYATNLETIIMVPSSKLSATLWGQGLKDIHGNLWDISALKNLNNLKTVRLFSLSVTDVSALANKPKLTELNLMFNQIADLSPLETNRGNPGLDLSTGFSYQHILLTPVTLNKNLKQYTTPSFIIKDLAADNLPVRPFDPINEFNDYPSLYPSTADSANVDTTTLTWTNFLPDQGQAYGSLSSHWKDPNSDFEGWIMVPYTLKDGVGNVSVNYQLLKSNGELITLGPGDMLSGDVGSSFNVLTDEVPEKSIARIEANGYEQDKIIGGSGKYSDYIEHNGMANVVDAEGKFTNDPQQLTVLFSPRTVHIPVNYVDSDGKPVANINDGNLNGKVDMKISATDIAALKKTINGYTFSYFEGMDGKKIDDLTTLTYGDLETGLKVVYTKSNSPTPETKPDTNANPGAETTKPDSGSSTTENQSDSATGGKTSKKGEAVYALKKIYLYKNKDFKKSERIASYAQKPRINRPMFVVTDYAKSQAGATRYKVRDVNHHSKTAGMIGYITANWKYVRPVYYHSLHQTITVINPNGVNEYQNKNLTGKVKNFKQGTQLKVKGFVTHNLTTRYQLNNGNYVTANRKLVISGKLEQPTKIKAKKTIYRYSNANFGKRISKVKKGTVLKVKKWTYSKPYSLTSFGTKRYQVAGGYVTGNPAYVKIIK</sequence>
<dbReference type="Pfam" id="PF19087">
    <property type="entry name" value="DUF5776"/>
    <property type="match status" value="2"/>
</dbReference>
<feature type="domain" description="DUF5776" evidence="5">
    <location>
        <begin position="751"/>
        <end position="817"/>
    </location>
</feature>
<feature type="region of interest" description="Disordered" evidence="2">
    <location>
        <begin position="549"/>
        <end position="594"/>
    </location>
</feature>
<dbReference type="EMBL" id="BKAM01000036">
    <property type="protein sequence ID" value="GEP72862.1"/>
    <property type="molecule type" value="Genomic_DNA"/>
</dbReference>
<dbReference type="Proteomes" id="UP000321569">
    <property type="component" value="Unassembled WGS sequence"/>
</dbReference>
<dbReference type="PROSITE" id="PS51450">
    <property type="entry name" value="LRR"/>
    <property type="match status" value="1"/>
</dbReference>
<organism evidence="6 7">
    <name type="scientific">Lentilactobacillus rapi</name>
    <dbReference type="NCBI Taxonomy" id="481723"/>
    <lineage>
        <taxon>Bacteria</taxon>
        <taxon>Bacillati</taxon>
        <taxon>Bacillota</taxon>
        <taxon>Bacilli</taxon>
        <taxon>Lactobacillales</taxon>
        <taxon>Lactobacillaceae</taxon>
        <taxon>Lentilactobacillus</taxon>
    </lineage>
</organism>
<keyword evidence="1" id="KW-0677">Repeat</keyword>
<proteinExistence type="predicted"/>
<keyword evidence="3" id="KW-0812">Transmembrane</keyword>
<gene>
    <name evidence="6" type="ORF">LRA02_17300</name>
</gene>
<dbReference type="STRING" id="1423795.FD12_GL000076"/>
<dbReference type="InterPro" id="IPR009459">
    <property type="entry name" value="MucBP_dom"/>
</dbReference>
<evidence type="ECO:0000259" key="4">
    <source>
        <dbReference type="Pfam" id="PF06458"/>
    </source>
</evidence>
<evidence type="ECO:0000256" key="1">
    <source>
        <dbReference type="ARBA" id="ARBA00022737"/>
    </source>
</evidence>
<dbReference type="InterPro" id="IPR001611">
    <property type="entry name" value="Leu-rich_rpt"/>
</dbReference>
<dbReference type="SUPFAM" id="SSF52058">
    <property type="entry name" value="L domain-like"/>
    <property type="match status" value="1"/>
</dbReference>
<comment type="caution">
    <text evidence="6">The sequence shown here is derived from an EMBL/GenBank/DDBJ whole genome shotgun (WGS) entry which is preliminary data.</text>
</comment>
<reference evidence="6 7" key="1">
    <citation type="submission" date="2019-07" db="EMBL/GenBank/DDBJ databases">
        <title>Whole genome shotgun sequence of Lactobacillus rapi NBRC 109618.</title>
        <authorList>
            <person name="Hosoyama A."/>
            <person name="Uohara A."/>
            <person name="Ohji S."/>
            <person name="Ichikawa N."/>
        </authorList>
    </citation>
    <scope>NUCLEOTIDE SEQUENCE [LARGE SCALE GENOMIC DNA]</scope>
    <source>
        <strain evidence="6 7">NBRC 109618</strain>
    </source>
</reference>
<evidence type="ECO:0008006" key="8">
    <source>
        <dbReference type="Google" id="ProtNLM"/>
    </source>
</evidence>
<evidence type="ECO:0000259" key="5">
    <source>
        <dbReference type="Pfam" id="PF19087"/>
    </source>
</evidence>
<feature type="domain" description="MucBP" evidence="4">
    <location>
        <begin position="374"/>
        <end position="466"/>
    </location>
</feature>